<gene>
    <name evidence="1" type="ORF">CMN54_02385</name>
</gene>
<name>A0A2D6YGL9_9DELT</name>
<evidence type="ECO:0000313" key="1">
    <source>
        <dbReference type="EMBL" id="MAH62302.1"/>
    </source>
</evidence>
<dbReference type="AlphaFoldDB" id="A0A2D6YGL9"/>
<organism evidence="1 2">
    <name type="scientific">SAR324 cluster bacterium</name>
    <dbReference type="NCBI Taxonomy" id="2024889"/>
    <lineage>
        <taxon>Bacteria</taxon>
        <taxon>Deltaproteobacteria</taxon>
        <taxon>SAR324 cluster</taxon>
    </lineage>
</organism>
<dbReference type="InterPro" id="IPR038763">
    <property type="entry name" value="DHH_sf"/>
</dbReference>
<proteinExistence type="predicted"/>
<evidence type="ECO:0000313" key="2">
    <source>
        <dbReference type="Proteomes" id="UP000226525"/>
    </source>
</evidence>
<sequence>MGELLNYNSYGRKVEDLWFSPAELFRKMQGYQSPLDFYGEAPEFLALREGYAEDLRRAEEAPSIFENLNLRIYQLPDTAWSHRIVGAFSNLKARNHPEQAQVVMVEKSEKTQLVSVRAPKTHPVGADEICLQFEGGGRPAAAGIDELPTAKFEDFQQALVQRFCV</sequence>
<dbReference type="EMBL" id="NZEX01000024">
    <property type="protein sequence ID" value="MAH62302.1"/>
    <property type="molecule type" value="Genomic_DNA"/>
</dbReference>
<comment type="caution">
    <text evidence="1">The sequence shown here is derived from an EMBL/GenBank/DDBJ whole genome shotgun (WGS) entry which is preliminary data.</text>
</comment>
<protein>
    <submittedName>
        <fullName evidence="1">Uncharacterized protein</fullName>
    </submittedName>
</protein>
<reference evidence="2" key="1">
    <citation type="submission" date="2017-09" db="EMBL/GenBank/DDBJ databases">
        <title>The Reconstruction of 2,631 Draft Metagenome-Assembled Genomes from the Global Oceans.</title>
        <authorList>
            <person name="Tully B.J."/>
            <person name="Graham E.D."/>
            <person name="Heidelberg J.F."/>
        </authorList>
    </citation>
    <scope>NUCLEOTIDE SEQUENCE [LARGE SCALE GENOMIC DNA]</scope>
</reference>
<accession>A0A2D6YGL9</accession>
<dbReference type="Proteomes" id="UP000226525">
    <property type="component" value="Unassembled WGS sequence"/>
</dbReference>
<dbReference type="SUPFAM" id="SSF64182">
    <property type="entry name" value="DHH phosphoesterases"/>
    <property type="match status" value="1"/>
</dbReference>